<dbReference type="InterPro" id="IPR027417">
    <property type="entry name" value="P-loop_NTPase"/>
</dbReference>
<dbReference type="GO" id="GO:0030983">
    <property type="term" value="F:mismatched DNA binding"/>
    <property type="evidence" value="ECO:0007669"/>
    <property type="project" value="InterPro"/>
</dbReference>
<comment type="function">
    <text evidence="8 9">This protein is involved in the repair of mismatches in DNA. It is possible that it carries out the mismatch recognition step. This protein has a weak ATPase activity.</text>
</comment>
<dbReference type="SMART" id="SM00534">
    <property type="entry name" value="MUTSac"/>
    <property type="match status" value="1"/>
</dbReference>
<evidence type="ECO:0000256" key="11">
    <source>
        <dbReference type="SAM" id="Coils"/>
    </source>
</evidence>
<dbReference type="PROSITE" id="PS00486">
    <property type="entry name" value="DNA_MISMATCH_REPAIR_2"/>
    <property type="match status" value="1"/>
</dbReference>
<dbReference type="Gene3D" id="3.40.1170.10">
    <property type="entry name" value="DNA repair protein MutS, domain I"/>
    <property type="match status" value="1"/>
</dbReference>
<dbReference type="GO" id="GO:0140664">
    <property type="term" value="F:ATP-dependent DNA damage sensor activity"/>
    <property type="evidence" value="ECO:0007669"/>
    <property type="project" value="InterPro"/>
</dbReference>
<dbReference type="InterPro" id="IPR036187">
    <property type="entry name" value="DNA_mismatch_repair_MutS_sf"/>
</dbReference>
<dbReference type="Gene3D" id="3.30.420.110">
    <property type="entry name" value="MutS, connector domain"/>
    <property type="match status" value="1"/>
</dbReference>
<evidence type="ECO:0000259" key="12">
    <source>
        <dbReference type="PROSITE" id="PS00486"/>
    </source>
</evidence>
<gene>
    <name evidence="9 13" type="primary">mutS</name>
    <name evidence="13" type="ORF">UZ20_WS6002000725</name>
</gene>
<dbReference type="InterPro" id="IPR007696">
    <property type="entry name" value="DNA_mismatch_repair_MutS_core"/>
</dbReference>
<evidence type="ECO:0000256" key="3">
    <source>
        <dbReference type="ARBA" id="ARBA00022741"/>
    </source>
</evidence>
<keyword evidence="4 9" id="KW-0227">DNA damage</keyword>
<dbReference type="EMBL" id="JYPD01000022">
    <property type="protein sequence ID" value="KXK08720.1"/>
    <property type="molecule type" value="Genomic_DNA"/>
</dbReference>
<dbReference type="NCBIfam" id="TIGR01070">
    <property type="entry name" value="mutS1"/>
    <property type="match status" value="1"/>
</dbReference>
<evidence type="ECO:0000256" key="2">
    <source>
        <dbReference type="ARBA" id="ARBA00021982"/>
    </source>
</evidence>
<dbReference type="InterPro" id="IPR005748">
    <property type="entry name" value="DNA_mismatch_repair_MutS"/>
</dbReference>
<evidence type="ECO:0000256" key="5">
    <source>
        <dbReference type="ARBA" id="ARBA00022840"/>
    </source>
</evidence>
<dbReference type="SUPFAM" id="SSF48334">
    <property type="entry name" value="DNA repair protein MutS, domain III"/>
    <property type="match status" value="1"/>
</dbReference>
<keyword evidence="6 9" id="KW-0238">DNA-binding</keyword>
<evidence type="ECO:0000256" key="8">
    <source>
        <dbReference type="ARBA" id="ARBA00024647"/>
    </source>
</evidence>
<dbReference type="InterPro" id="IPR007861">
    <property type="entry name" value="DNA_mismatch_repair_MutS_clamp"/>
</dbReference>
<dbReference type="PANTHER" id="PTHR11361:SF34">
    <property type="entry name" value="DNA MISMATCH REPAIR PROTEIN MSH1, MITOCHONDRIAL"/>
    <property type="match status" value="1"/>
</dbReference>
<evidence type="ECO:0000256" key="9">
    <source>
        <dbReference type="HAMAP-Rule" id="MF_00096"/>
    </source>
</evidence>
<evidence type="ECO:0000256" key="6">
    <source>
        <dbReference type="ARBA" id="ARBA00023125"/>
    </source>
</evidence>
<keyword evidence="11" id="KW-0175">Coiled coil</keyword>
<evidence type="ECO:0000256" key="4">
    <source>
        <dbReference type="ARBA" id="ARBA00022763"/>
    </source>
</evidence>
<protein>
    <recommendedName>
        <fullName evidence="2 9">DNA mismatch repair protein MutS</fullName>
    </recommendedName>
</protein>
<keyword evidence="5 9" id="KW-0067">ATP-binding</keyword>
<feature type="binding site" evidence="9">
    <location>
        <begin position="627"/>
        <end position="634"/>
    </location>
    <ligand>
        <name>ATP</name>
        <dbReference type="ChEBI" id="CHEBI:30616"/>
    </ligand>
</feature>
<feature type="coiled-coil region" evidence="11">
    <location>
        <begin position="510"/>
        <end position="537"/>
    </location>
</feature>
<dbReference type="InterPro" id="IPR016151">
    <property type="entry name" value="DNA_mismatch_repair_MutS_N"/>
</dbReference>
<dbReference type="GO" id="GO:0005829">
    <property type="term" value="C:cytosol"/>
    <property type="evidence" value="ECO:0007669"/>
    <property type="project" value="TreeGrafter"/>
</dbReference>
<organism evidence="13 14">
    <name type="scientific">candidate division WS6 bacterium OLB21</name>
    <dbReference type="NCBI Taxonomy" id="1617427"/>
    <lineage>
        <taxon>Bacteria</taxon>
        <taxon>Candidatus Dojkabacteria</taxon>
    </lineage>
</organism>
<name>A0A136KH23_9BACT</name>
<dbReference type="InterPro" id="IPR036678">
    <property type="entry name" value="MutS_con_dom_sf"/>
</dbReference>
<accession>A0A136KH23</accession>
<dbReference type="CDD" id="cd03284">
    <property type="entry name" value="ABC_MutS1"/>
    <property type="match status" value="1"/>
</dbReference>
<dbReference type="Gene3D" id="3.40.50.300">
    <property type="entry name" value="P-loop containing nucleotide triphosphate hydrolases"/>
    <property type="match status" value="1"/>
</dbReference>
<dbReference type="SUPFAM" id="SSF55271">
    <property type="entry name" value="DNA repair protein MutS, domain I"/>
    <property type="match status" value="1"/>
</dbReference>
<dbReference type="SUPFAM" id="SSF53150">
    <property type="entry name" value="DNA repair protein MutS, domain II"/>
    <property type="match status" value="1"/>
</dbReference>
<dbReference type="Pfam" id="PF05190">
    <property type="entry name" value="MutS_IV"/>
    <property type="match status" value="1"/>
</dbReference>
<dbReference type="PANTHER" id="PTHR11361">
    <property type="entry name" value="DNA MISMATCH REPAIR PROTEIN MUTS FAMILY MEMBER"/>
    <property type="match status" value="1"/>
</dbReference>
<dbReference type="PATRIC" id="fig|1617427.3.peg.756"/>
<evidence type="ECO:0000256" key="1">
    <source>
        <dbReference type="ARBA" id="ARBA00006271"/>
    </source>
</evidence>
<evidence type="ECO:0000313" key="14">
    <source>
        <dbReference type="Proteomes" id="UP000070449"/>
    </source>
</evidence>
<dbReference type="Pfam" id="PF05188">
    <property type="entry name" value="MutS_II"/>
    <property type="match status" value="1"/>
</dbReference>
<dbReference type="STRING" id="1617427.UZ20_WS6002000725"/>
<dbReference type="InterPro" id="IPR000432">
    <property type="entry name" value="DNA_mismatch_repair_MutS_C"/>
</dbReference>
<dbReference type="GO" id="GO:0003684">
    <property type="term" value="F:damaged DNA binding"/>
    <property type="evidence" value="ECO:0007669"/>
    <property type="project" value="UniProtKB-UniRule"/>
</dbReference>
<reference evidence="13 14" key="1">
    <citation type="submission" date="2015-02" db="EMBL/GenBank/DDBJ databases">
        <title>Improved understanding of the partial-nitritation anammox process through 23 genomes representing the majority of the microbial community.</title>
        <authorList>
            <person name="Speth D.R."/>
            <person name="In T Zandt M."/>
            <person name="Guerrero Cruz S."/>
            <person name="Jetten M.S."/>
            <person name="Dutilh B.E."/>
        </authorList>
    </citation>
    <scope>NUCLEOTIDE SEQUENCE [LARGE SCALE GENOMIC DNA]</scope>
    <source>
        <strain evidence="13">OLB21</strain>
    </source>
</reference>
<dbReference type="PIRSF" id="PIRSF037677">
    <property type="entry name" value="DNA_mis_repair_Msh6"/>
    <property type="match status" value="1"/>
</dbReference>
<dbReference type="SUPFAM" id="SSF52540">
    <property type="entry name" value="P-loop containing nucleoside triphosphate hydrolases"/>
    <property type="match status" value="1"/>
</dbReference>
<dbReference type="SMART" id="SM00533">
    <property type="entry name" value="MUTSd"/>
    <property type="match status" value="1"/>
</dbReference>
<dbReference type="FunFam" id="3.40.50.300:FF:000870">
    <property type="entry name" value="MutS protein homolog 4"/>
    <property type="match status" value="1"/>
</dbReference>
<dbReference type="Pfam" id="PF01624">
    <property type="entry name" value="MutS_I"/>
    <property type="match status" value="1"/>
</dbReference>
<dbReference type="InterPro" id="IPR007860">
    <property type="entry name" value="DNA_mmatch_repair_MutS_con_dom"/>
</dbReference>
<proteinExistence type="inferred from homology"/>
<dbReference type="GO" id="GO:0006298">
    <property type="term" value="P:mismatch repair"/>
    <property type="evidence" value="ECO:0007669"/>
    <property type="project" value="UniProtKB-UniRule"/>
</dbReference>
<dbReference type="NCBIfam" id="NF003810">
    <property type="entry name" value="PRK05399.1"/>
    <property type="match status" value="1"/>
</dbReference>
<dbReference type="InterPro" id="IPR045076">
    <property type="entry name" value="MutS"/>
</dbReference>
<evidence type="ECO:0000256" key="7">
    <source>
        <dbReference type="ARBA" id="ARBA00023204"/>
    </source>
</evidence>
<feature type="domain" description="DNA mismatch repair proteins mutS family" evidence="12">
    <location>
        <begin position="701"/>
        <end position="717"/>
    </location>
</feature>
<comment type="caution">
    <text evidence="13">The sequence shown here is derived from an EMBL/GenBank/DDBJ whole genome shotgun (WGS) entry which is preliminary data.</text>
</comment>
<keyword evidence="7 9" id="KW-0234">DNA repair</keyword>
<comment type="similarity">
    <text evidence="1 9 10">Belongs to the DNA mismatch repair MutS family.</text>
</comment>
<evidence type="ECO:0000313" key="13">
    <source>
        <dbReference type="EMBL" id="KXK08720.1"/>
    </source>
</evidence>
<evidence type="ECO:0000256" key="10">
    <source>
        <dbReference type="RuleBase" id="RU003756"/>
    </source>
</evidence>
<sequence>MSSSTPMMAQYNELKQRHSDCLLLFRMGDFYEGFNEDARILSKVLGITLTGRGKDENRTPMAGIPYHALKQYLPKLIEAGHRVAIAEQASEPKPGQIVDRKVVRIVTAGTIIEDEILSSSVNNYLVALSKNKLKNKYYVGISILDLSTGFFTCSELVSNQEVLPRVLIEELFRVGPAEIVIAKQDEHFFSTIKQTFKVYLQEDHLGVSQPEAERVLIEFFNTNSLKGFGIEDQKAAIHASAMILKYLEYTQKQIPEHITSLSSFVMGQYMHLDQATIRNLEILYPLRADGKDKNTLFGCINKCKTNMGQRLLRYWLLRPLIDEAEINERQDCVQFFYDDSVLLAKVVDLISNIPDLDRVVGRIGSKSANARDLIFLKNGLINSIQAIELIRKHTKKPKLLDKEFSQFNSLKDDVISLIEASIDEDPPMTITEGNIIKKGYSSDLDELKNFEQDGKNYVRNLQAREIERTGIASLKVRFNKVFGYYIEVSKSNIAKVPEDYIRKQTLIGAERYITEELKEWEEKILNAESKSAELEYSIFEKIRSQIVEKVAIIKELSSVIASIDVFSNFASLAISRKYNRPLVSNNGSETIIIKGRHPVVEESLSVDYISNDTKFVQGKEDVLILTGPNMSGKSTYIRQVAIIFLMSQIGSFVPADSAVLPIVDRVFTRVGASDNLATGESTFMVEMNETANILNNATQKSLIILDEVGRGTSTYDGVAIAWSIVEFIATKLGARTLFATHYHELIQLEASFENVINYNVYVKEYEGKILFMREIRRGGTDKSYGIHVAKLAGVPPVVINRANAILKRLEIRSQSKTGNTPEQLTFGSNEVMISDPDSLLDGIDINSITPIQALNLLKELKDKRR</sequence>
<dbReference type="Gene3D" id="1.10.1420.10">
    <property type="match status" value="2"/>
</dbReference>
<dbReference type="InterPro" id="IPR017261">
    <property type="entry name" value="DNA_mismatch_repair_MutS/MSH"/>
</dbReference>
<dbReference type="Pfam" id="PF00488">
    <property type="entry name" value="MutS_V"/>
    <property type="match status" value="1"/>
</dbReference>
<dbReference type="Pfam" id="PF05192">
    <property type="entry name" value="MutS_III"/>
    <property type="match status" value="1"/>
</dbReference>
<keyword evidence="3 9" id="KW-0547">Nucleotide-binding</keyword>
<dbReference type="HAMAP" id="MF_00096">
    <property type="entry name" value="MutS"/>
    <property type="match status" value="1"/>
</dbReference>
<dbReference type="GO" id="GO:0005524">
    <property type="term" value="F:ATP binding"/>
    <property type="evidence" value="ECO:0007669"/>
    <property type="project" value="UniProtKB-UniRule"/>
</dbReference>
<dbReference type="Proteomes" id="UP000070449">
    <property type="component" value="Unassembled WGS sequence"/>
</dbReference>
<dbReference type="AlphaFoldDB" id="A0A136KH23"/>
<dbReference type="InterPro" id="IPR007695">
    <property type="entry name" value="DNA_mismatch_repair_MutS-lik_N"/>
</dbReference>